<dbReference type="InterPro" id="IPR025240">
    <property type="entry name" value="DUF4189"/>
</dbReference>
<dbReference type="STRING" id="529704.SAMN02927913_1973"/>
<dbReference type="Pfam" id="PF13827">
    <property type="entry name" value="DUF4189"/>
    <property type="match status" value="1"/>
</dbReference>
<evidence type="ECO:0000256" key="2">
    <source>
        <dbReference type="SAM" id="SignalP"/>
    </source>
</evidence>
<dbReference type="RefSeq" id="WP_091336366.1">
    <property type="nucleotide sequence ID" value="NZ_FNYC01000003.1"/>
</dbReference>
<protein>
    <recommendedName>
        <fullName evidence="3">DUF4189 domain-containing protein</fullName>
    </recommendedName>
</protein>
<proteinExistence type="predicted"/>
<dbReference type="EMBL" id="FNYC01000003">
    <property type="protein sequence ID" value="SEI83437.1"/>
    <property type="molecule type" value="Genomic_DNA"/>
</dbReference>
<dbReference type="Proteomes" id="UP000199420">
    <property type="component" value="Unassembled WGS sequence"/>
</dbReference>
<accession>A0A1H6U1K5</accession>
<dbReference type="AlphaFoldDB" id="A0A1H6U1K5"/>
<dbReference type="OrthoDB" id="5956360at2"/>
<feature type="chain" id="PRO_5011434096" description="DUF4189 domain-containing protein" evidence="2">
    <location>
        <begin position="27"/>
        <end position="174"/>
    </location>
</feature>
<evidence type="ECO:0000259" key="3">
    <source>
        <dbReference type="Pfam" id="PF13827"/>
    </source>
</evidence>
<evidence type="ECO:0000313" key="5">
    <source>
        <dbReference type="Proteomes" id="UP000199420"/>
    </source>
</evidence>
<feature type="domain" description="DUF4189" evidence="3">
    <location>
        <begin position="71"/>
        <end position="164"/>
    </location>
</feature>
<keyword evidence="5" id="KW-1185">Reference proteome</keyword>
<name>A0A1H6U1K5_9GAMM</name>
<feature type="signal peptide" evidence="2">
    <location>
        <begin position="1"/>
        <end position="26"/>
    </location>
</feature>
<sequence length="174" mass="18727">MTLPPPLVFLCLALGALLFPLSAAHAEDGCPDGYVPIGAPAGQQGPQGCSPIPGSEQAPKQQEPEQWEEHWISLAIDPARGVLGVDTDEVYSSAAELDAMIDCDERGGVKCRRWQTFKNTCAAVVAGRDYPLVIDTDLDLARDDPMRACGRQHDATCHVMYADCSRPIPVNTSH</sequence>
<gene>
    <name evidence="4" type="ORF">SAMN04487997_1751</name>
</gene>
<keyword evidence="2" id="KW-0732">Signal</keyword>
<evidence type="ECO:0000256" key="1">
    <source>
        <dbReference type="SAM" id="MobiDB-lite"/>
    </source>
</evidence>
<reference evidence="4 5" key="1">
    <citation type="submission" date="2016-10" db="EMBL/GenBank/DDBJ databases">
        <authorList>
            <person name="de Groot N.N."/>
        </authorList>
    </citation>
    <scope>NUCLEOTIDE SEQUENCE [LARGE SCALE GENOMIC DNA]</scope>
    <source>
        <strain evidence="4 5">DSM 26515</strain>
    </source>
</reference>
<organism evidence="4 5">
    <name type="scientific">Frateuria terrea</name>
    <dbReference type="NCBI Taxonomy" id="529704"/>
    <lineage>
        <taxon>Bacteria</taxon>
        <taxon>Pseudomonadati</taxon>
        <taxon>Pseudomonadota</taxon>
        <taxon>Gammaproteobacteria</taxon>
        <taxon>Lysobacterales</taxon>
        <taxon>Rhodanobacteraceae</taxon>
        <taxon>Frateuria</taxon>
    </lineage>
</organism>
<feature type="region of interest" description="Disordered" evidence="1">
    <location>
        <begin position="41"/>
        <end position="64"/>
    </location>
</feature>
<evidence type="ECO:0000313" key="4">
    <source>
        <dbReference type="EMBL" id="SEI83437.1"/>
    </source>
</evidence>